<reference evidence="5" key="1">
    <citation type="journal article" date="2021" name="G3 (Bethesda)">
        <title>Genome and transcriptome analysis of the beet armyworm Spodoptera exigua reveals targets for pest control. .</title>
        <authorList>
            <person name="Simon S."/>
            <person name="Breeschoten T."/>
            <person name="Jansen H.J."/>
            <person name="Dirks R.P."/>
            <person name="Schranz M.E."/>
            <person name="Ros V.I.D."/>
        </authorList>
    </citation>
    <scope>NUCLEOTIDE SEQUENCE</scope>
    <source>
        <strain evidence="5">TB_SE_WUR_2020</strain>
    </source>
</reference>
<evidence type="ECO:0000256" key="3">
    <source>
        <dbReference type="SAM" id="Phobius"/>
    </source>
</evidence>
<feature type="transmembrane region" description="Helical" evidence="3">
    <location>
        <begin position="100"/>
        <end position="120"/>
    </location>
</feature>
<feature type="transmembrane region" description="Helical" evidence="3">
    <location>
        <begin position="635"/>
        <end position="654"/>
    </location>
</feature>
<feature type="transmembrane region" description="Helical" evidence="3">
    <location>
        <begin position="547"/>
        <end position="564"/>
    </location>
</feature>
<comment type="caution">
    <text evidence="5">The sequence shown here is derived from an EMBL/GenBank/DDBJ whole genome shotgun (WGS) entry which is preliminary data.</text>
</comment>
<comment type="subcellular location">
    <subcellularLocation>
        <location evidence="1">Membrane</location>
        <topology evidence="1">Multi-pass membrane protein</topology>
    </subcellularLocation>
</comment>
<evidence type="ECO:0000256" key="1">
    <source>
        <dbReference type="ARBA" id="ARBA00004141"/>
    </source>
</evidence>
<dbReference type="InterPro" id="IPR050327">
    <property type="entry name" value="Proton-linked_MCT"/>
</dbReference>
<feature type="domain" description="Major facilitator superfamily (MFS) profile" evidence="4">
    <location>
        <begin position="62"/>
        <end position="659"/>
    </location>
</feature>
<accession>A0A922M522</accession>
<feature type="compositionally biased region" description="Polar residues" evidence="2">
    <location>
        <begin position="10"/>
        <end position="20"/>
    </location>
</feature>
<feature type="transmembrane region" description="Helical" evidence="3">
    <location>
        <begin position="186"/>
        <end position="208"/>
    </location>
</feature>
<dbReference type="SUPFAM" id="SSF103473">
    <property type="entry name" value="MFS general substrate transporter"/>
    <property type="match status" value="1"/>
</dbReference>
<dbReference type="GO" id="GO:0008028">
    <property type="term" value="F:monocarboxylic acid transmembrane transporter activity"/>
    <property type="evidence" value="ECO:0007669"/>
    <property type="project" value="TreeGrafter"/>
</dbReference>
<feature type="region of interest" description="Disordered" evidence="2">
    <location>
        <begin position="1"/>
        <end position="38"/>
    </location>
</feature>
<name>A0A922M522_SPOEX</name>
<dbReference type="InterPro" id="IPR020846">
    <property type="entry name" value="MFS_dom"/>
</dbReference>
<evidence type="ECO:0000313" key="6">
    <source>
        <dbReference type="Proteomes" id="UP000814243"/>
    </source>
</evidence>
<proteinExistence type="predicted"/>
<feature type="transmembrane region" description="Helical" evidence="3">
    <location>
        <begin position="601"/>
        <end position="623"/>
    </location>
</feature>
<dbReference type="InterPro" id="IPR011701">
    <property type="entry name" value="MFS"/>
</dbReference>
<feature type="transmembrane region" description="Helical" evidence="3">
    <location>
        <begin position="58"/>
        <end position="80"/>
    </location>
</feature>
<feature type="transmembrane region" description="Helical" evidence="3">
    <location>
        <begin position="480"/>
        <end position="503"/>
    </location>
</feature>
<keyword evidence="3" id="KW-0812">Transmembrane</keyword>
<dbReference type="PANTHER" id="PTHR11360">
    <property type="entry name" value="MONOCARBOXYLATE TRANSPORTER"/>
    <property type="match status" value="1"/>
</dbReference>
<dbReference type="PANTHER" id="PTHR11360:SF238">
    <property type="entry name" value="SD10469P"/>
    <property type="match status" value="1"/>
</dbReference>
<dbReference type="Pfam" id="PF07690">
    <property type="entry name" value="MFS_1"/>
    <property type="match status" value="2"/>
</dbReference>
<feature type="transmembrane region" description="Helical" evidence="3">
    <location>
        <begin position="214"/>
        <end position="232"/>
    </location>
</feature>
<keyword evidence="3" id="KW-1133">Transmembrane helix</keyword>
<dbReference type="AlphaFoldDB" id="A0A922M522"/>
<dbReference type="EMBL" id="JACEFF010000822">
    <property type="protein sequence ID" value="KAH9630464.1"/>
    <property type="molecule type" value="Genomic_DNA"/>
</dbReference>
<dbReference type="PROSITE" id="PS50850">
    <property type="entry name" value="MFS"/>
    <property type="match status" value="1"/>
</dbReference>
<feature type="transmembrane region" description="Helical" evidence="3">
    <location>
        <begin position="515"/>
        <end position="535"/>
    </location>
</feature>
<dbReference type="Gene3D" id="1.20.1250.20">
    <property type="entry name" value="MFS general substrate transporter like domains"/>
    <property type="match status" value="2"/>
</dbReference>
<keyword evidence="3" id="KW-0472">Membrane</keyword>
<gene>
    <name evidence="5" type="ORF">HF086_017002</name>
</gene>
<dbReference type="GO" id="GO:0016020">
    <property type="term" value="C:membrane"/>
    <property type="evidence" value="ECO:0007669"/>
    <property type="project" value="UniProtKB-SubCell"/>
</dbReference>
<dbReference type="Proteomes" id="UP000814243">
    <property type="component" value="Unassembled WGS sequence"/>
</dbReference>
<evidence type="ECO:0000256" key="2">
    <source>
        <dbReference type="SAM" id="MobiDB-lite"/>
    </source>
</evidence>
<evidence type="ECO:0000259" key="4">
    <source>
        <dbReference type="PROSITE" id="PS50850"/>
    </source>
</evidence>
<evidence type="ECO:0000313" key="5">
    <source>
        <dbReference type="EMBL" id="KAH9630464.1"/>
    </source>
</evidence>
<organism evidence="5 6">
    <name type="scientific">Spodoptera exigua</name>
    <name type="common">Beet armyworm</name>
    <name type="synonym">Noctua fulgens</name>
    <dbReference type="NCBI Taxonomy" id="7107"/>
    <lineage>
        <taxon>Eukaryota</taxon>
        <taxon>Metazoa</taxon>
        <taxon>Ecdysozoa</taxon>
        <taxon>Arthropoda</taxon>
        <taxon>Hexapoda</taxon>
        <taxon>Insecta</taxon>
        <taxon>Pterygota</taxon>
        <taxon>Neoptera</taxon>
        <taxon>Endopterygota</taxon>
        <taxon>Lepidoptera</taxon>
        <taxon>Glossata</taxon>
        <taxon>Ditrysia</taxon>
        <taxon>Noctuoidea</taxon>
        <taxon>Noctuidae</taxon>
        <taxon>Amphipyrinae</taxon>
        <taxon>Spodoptera</taxon>
    </lineage>
</organism>
<protein>
    <recommendedName>
        <fullName evidence="4">Major facilitator superfamily (MFS) profile domain-containing protein</fullName>
    </recommendedName>
</protein>
<dbReference type="InterPro" id="IPR036259">
    <property type="entry name" value="MFS_trans_sf"/>
</dbReference>
<sequence length="677" mass="74250">MSPRHHKNTSNDPKYQNTVIVPSKVRSKGSSSSKRDDFEGFEETEITAQISVPAEGGWGWVVVLASFLTIFIFDGIYFTFGSMLKDMTEDLGVDQSLVALINSVAVALYFIGGPLVSALINRFGFRAVAMTGSITSSMALLGTYFAADYITILCIYGVIGGIGACLCSMPSGLVVGFYFERLRSVAMAISSTGSSVGIMVLFSINTYIVNLAGWRVLMLFHSGLVATTYFFTMSFRPLLSLTVTTSPITATTSAERTRTVTYLPSLSAIKKSPSKTKREEILPSAAERLFKAVPSPHFPTAAAVIRESEVVSPTQQTRPGQIEQPGTSTAAVPSRLIVTAQGPQSGISKKQLKQVQSLISKSKTSVPEKEDTVKEKVEIVLEKEIPQKWWQKLFRWEKHIAEARPMYRDDAFYEGPLGKLSAYQKSKMEVAPEDRTGLEYQMAVTRAVTAADLGEKRGVFTSAVRRVLVTMMDPQLLKRVSFQLLCSSGFFTYLGFLVPYVYLPDRMMEAGIDPTHCSLFISVMGFSNACGRLVIGTMAMKCNPLKLYAAVCIISGCAVTAFNFSFNLYYQYVICVMFGFHIASLSSMRSIVIVQMFGLDMLTNATGVMIMFQGVGSLISTPLSSVLKNQFGYDVSFYVAGVFVCMSGIVLIPASRINKIENEKIKEKENAGETKKV</sequence>